<dbReference type="AlphaFoldDB" id="A0A6I1EGX0"/>
<gene>
    <name evidence="1" type="ORF">GBM95_10530</name>
</gene>
<reference evidence="1 2" key="1">
    <citation type="submission" date="2019-10" db="EMBL/GenBank/DDBJ databases">
        <title>Genome diversity of Sutterella seckii.</title>
        <authorList>
            <person name="Chaplin A.V."/>
            <person name="Sokolova S.R."/>
            <person name="Mosin K.A."/>
            <person name="Ivanova E.L."/>
            <person name="Kochetkova T.O."/>
            <person name="Goltsov A.Y."/>
            <person name="Trofimov D.Y."/>
            <person name="Efimov B.A."/>
        </authorList>
    </citation>
    <scope>NUCLEOTIDE SEQUENCE [LARGE SCALE GENOMIC DNA]</scope>
    <source>
        <strain evidence="1 2">ASD393</strain>
    </source>
</reference>
<organism evidence="1 2">
    <name type="scientific">Sutterella seckii</name>
    <dbReference type="NCBI Taxonomy" id="1944635"/>
    <lineage>
        <taxon>Bacteria</taxon>
        <taxon>Pseudomonadati</taxon>
        <taxon>Pseudomonadota</taxon>
        <taxon>Betaproteobacteria</taxon>
        <taxon>Burkholderiales</taxon>
        <taxon>Sutterellaceae</taxon>
        <taxon>Sutterella</taxon>
    </lineage>
</organism>
<evidence type="ECO:0000313" key="2">
    <source>
        <dbReference type="Proteomes" id="UP000430564"/>
    </source>
</evidence>
<dbReference type="Proteomes" id="UP000430564">
    <property type="component" value="Unassembled WGS sequence"/>
</dbReference>
<proteinExistence type="predicted"/>
<evidence type="ECO:0008006" key="3">
    <source>
        <dbReference type="Google" id="ProtNLM"/>
    </source>
</evidence>
<dbReference type="RefSeq" id="WP_152159055.1">
    <property type="nucleotide sequence ID" value="NZ_WEHX01000111.1"/>
</dbReference>
<protein>
    <recommendedName>
        <fullName evidence="3">Asparagine synthetase domain-containing protein</fullName>
    </recommendedName>
</protein>
<name>A0A6I1EGX0_9BURK</name>
<accession>A0A6I1EGX0</accession>
<comment type="caution">
    <text evidence="1">The sequence shown here is derived from an EMBL/GenBank/DDBJ whole genome shotgun (WGS) entry which is preliminary data.</text>
</comment>
<evidence type="ECO:0000313" key="1">
    <source>
        <dbReference type="EMBL" id="KAB7654102.1"/>
    </source>
</evidence>
<dbReference type="EMBL" id="WEHX01000111">
    <property type="protein sequence ID" value="KAB7654102.1"/>
    <property type="molecule type" value="Genomic_DNA"/>
</dbReference>
<sequence length="486" mass="56846">MQALDFDIEINTDFALFSLSMQNSMLTDQPFSQEGMVKNLYFLKTSEYFEFDFSQRKINIVDGISESLENNHETYDQLIRKASNEIKNNIKGYVESKRFSKFTADLTGGLDSRLVFAGLTKQTNANTIFTLLTGGAEREIQCSSRIAEDFDFKFDKIFPSFRKIKFGFNLPETLTPSEFLDLLVSYDLGTCFDPSRTFPVIHLNDYCRITGCSGEACTRPYISLRLFNTKEKNDKKIVDEYYHSYFSRMNFTGKNIEFAKAYLLQRLHNDKGFPENYEQILLQFRNRFHFDNTARISYSTPYLSPLQTVSGFIALYKNLKESNYKIAFDILKNINQDLTNYEFESFKDNVEAAKFSCKEKLKSVKEISTDWKKAQDMFIPYNYDLVNSSSFSKNDTFIPVLYDKIPDLLRAVSEEELLNEDAIRDLYLYFKQAKAEKKNKEILSLFMKLYSLYLIILIKNKRKFNVLTYQPLQFKYQDGSFEKNGK</sequence>
<dbReference type="OrthoDB" id="6287162at2"/>